<dbReference type="GO" id="GO:0045041">
    <property type="term" value="P:protein import into mitochondrial intermembrane space"/>
    <property type="evidence" value="ECO:0007669"/>
    <property type="project" value="TreeGrafter"/>
</dbReference>
<dbReference type="GO" id="GO:0008270">
    <property type="term" value="F:zinc ion binding"/>
    <property type="evidence" value="ECO:0007669"/>
    <property type="project" value="UniProtKB-KW"/>
</dbReference>
<gene>
    <name evidence="6" type="ORF">UCDDA912_g00614</name>
</gene>
<dbReference type="PANTHER" id="PTHR28082">
    <property type="entry name" value="ZINC FINGER PROTEIN"/>
    <property type="match status" value="1"/>
</dbReference>
<evidence type="ECO:0000256" key="1">
    <source>
        <dbReference type="ARBA" id="ARBA00022723"/>
    </source>
</evidence>
<evidence type="ECO:0000256" key="2">
    <source>
        <dbReference type="ARBA" id="ARBA00022771"/>
    </source>
</evidence>
<reference evidence="6 7" key="2">
    <citation type="submission" date="2015-05" db="EMBL/GenBank/DDBJ databases">
        <authorList>
            <person name="Morales-Cruz A."/>
            <person name="Amrine K.C."/>
            <person name="Cantu D."/>
        </authorList>
    </citation>
    <scope>NUCLEOTIDE SEQUENCE [LARGE SCALE GENOMIC DNA]</scope>
    <source>
        <strain evidence="6">DA912</strain>
    </source>
</reference>
<dbReference type="PROSITE" id="PS51266">
    <property type="entry name" value="ZF_CHY"/>
    <property type="match status" value="1"/>
</dbReference>
<dbReference type="GO" id="GO:0005758">
    <property type="term" value="C:mitochondrial intermembrane space"/>
    <property type="evidence" value="ECO:0007669"/>
    <property type="project" value="TreeGrafter"/>
</dbReference>
<dbReference type="InterPro" id="IPR037274">
    <property type="entry name" value="Znf_CHY_sf"/>
</dbReference>
<keyword evidence="1" id="KW-0479">Metal-binding</keyword>
<evidence type="ECO:0000313" key="6">
    <source>
        <dbReference type="EMBL" id="KKY39403.1"/>
    </source>
</evidence>
<dbReference type="Pfam" id="PF05495">
    <property type="entry name" value="zf-CHY"/>
    <property type="match status" value="1"/>
</dbReference>
<name>A0A0G2HXH7_9PEZI</name>
<dbReference type="OrthoDB" id="411372at2759"/>
<dbReference type="InterPro" id="IPR008913">
    <property type="entry name" value="Znf_CHY"/>
</dbReference>
<dbReference type="PANTHER" id="PTHR28082:SF2">
    <property type="entry name" value="CHY-TYPE DOMAIN-CONTAINING PROTEIN"/>
    <property type="match status" value="1"/>
</dbReference>
<evidence type="ECO:0000256" key="3">
    <source>
        <dbReference type="ARBA" id="ARBA00022833"/>
    </source>
</evidence>
<dbReference type="InterPro" id="IPR052604">
    <property type="entry name" value="Mito_Tim_assembly_helper"/>
</dbReference>
<keyword evidence="2 4" id="KW-0863">Zinc-finger</keyword>
<dbReference type="Proteomes" id="UP000034680">
    <property type="component" value="Unassembled WGS sequence"/>
</dbReference>
<proteinExistence type="predicted"/>
<organism evidence="6 7">
    <name type="scientific">Diaporthe ampelina</name>
    <dbReference type="NCBI Taxonomy" id="1214573"/>
    <lineage>
        <taxon>Eukaryota</taxon>
        <taxon>Fungi</taxon>
        <taxon>Dikarya</taxon>
        <taxon>Ascomycota</taxon>
        <taxon>Pezizomycotina</taxon>
        <taxon>Sordariomycetes</taxon>
        <taxon>Sordariomycetidae</taxon>
        <taxon>Diaporthales</taxon>
        <taxon>Diaporthaceae</taxon>
        <taxon>Diaporthe</taxon>
    </lineage>
</organism>
<keyword evidence="7" id="KW-1185">Reference proteome</keyword>
<sequence>MCKHILNAQVSVRSPCCQKWFDCVECHAEQETHPLKERLEMVFACKKCKKCFRKDVKEFEEADEYCPHCDNHFVLDAVTPKPELKVEGEDARVDSRMIRDERLQQKRKKMLEELIFDPDEDADKLG</sequence>
<dbReference type="AlphaFoldDB" id="A0A0G2HXH7"/>
<keyword evidence="3" id="KW-0862">Zinc</keyword>
<feature type="domain" description="CHY-type" evidence="5">
    <location>
        <begin position="1"/>
        <end position="71"/>
    </location>
</feature>
<evidence type="ECO:0000259" key="5">
    <source>
        <dbReference type="PROSITE" id="PS51266"/>
    </source>
</evidence>
<comment type="caution">
    <text evidence="6">The sequence shown here is derived from an EMBL/GenBank/DDBJ whole genome shotgun (WGS) entry which is preliminary data.</text>
</comment>
<dbReference type="EMBL" id="LCUC01000020">
    <property type="protein sequence ID" value="KKY39403.1"/>
    <property type="molecule type" value="Genomic_DNA"/>
</dbReference>
<evidence type="ECO:0000313" key="7">
    <source>
        <dbReference type="Proteomes" id="UP000034680"/>
    </source>
</evidence>
<protein>
    <submittedName>
        <fullName evidence="6">Putative zinc finger protein</fullName>
    </submittedName>
</protein>
<dbReference type="SUPFAM" id="SSF161219">
    <property type="entry name" value="CHY zinc finger-like"/>
    <property type="match status" value="1"/>
</dbReference>
<reference evidence="6 7" key="1">
    <citation type="submission" date="2015-05" db="EMBL/GenBank/DDBJ databases">
        <title>Distinctive expansion of gene families associated with plant cell wall degradation and secondary metabolism in the genomes of grapevine trunk pathogens.</title>
        <authorList>
            <person name="Lawrence D.P."/>
            <person name="Travadon R."/>
            <person name="Rolshausen P.E."/>
            <person name="Baumgartner K."/>
        </authorList>
    </citation>
    <scope>NUCLEOTIDE SEQUENCE [LARGE SCALE GENOMIC DNA]</scope>
    <source>
        <strain evidence="6">DA912</strain>
    </source>
</reference>
<evidence type="ECO:0000256" key="4">
    <source>
        <dbReference type="PROSITE-ProRule" id="PRU00601"/>
    </source>
</evidence>
<accession>A0A0G2HXH7</accession>
<dbReference type="STRING" id="1214573.A0A0G2HXH7"/>